<dbReference type="GO" id="GO:0050660">
    <property type="term" value="F:flavin adenine dinucleotide binding"/>
    <property type="evidence" value="ECO:0007669"/>
    <property type="project" value="InterPro"/>
</dbReference>
<evidence type="ECO:0000259" key="10">
    <source>
        <dbReference type="PROSITE" id="PS00624"/>
    </source>
</evidence>
<dbReference type="PROSITE" id="PS00624">
    <property type="entry name" value="GMC_OXRED_2"/>
    <property type="match status" value="1"/>
</dbReference>
<evidence type="ECO:0000313" key="12">
    <source>
        <dbReference type="Proteomes" id="UP000594260"/>
    </source>
</evidence>
<dbReference type="Pfam" id="PF05199">
    <property type="entry name" value="GMC_oxred_C"/>
    <property type="match status" value="1"/>
</dbReference>
<keyword evidence="4 6" id="KW-0274">FAD</keyword>
<keyword evidence="8" id="KW-0732">Signal</keyword>
<evidence type="ECO:0000256" key="6">
    <source>
        <dbReference type="PIRSR" id="PIRSR000137-2"/>
    </source>
</evidence>
<dbReference type="AlphaFoldDB" id="A0A7M7KL94"/>
<dbReference type="KEGG" id="vde:111253017"/>
<evidence type="ECO:0000256" key="8">
    <source>
        <dbReference type="SAM" id="SignalP"/>
    </source>
</evidence>
<dbReference type="InterPro" id="IPR000172">
    <property type="entry name" value="GMC_OxRdtase_N"/>
</dbReference>
<dbReference type="PROSITE" id="PS00623">
    <property type="entry name" value="GMC_OXRED_1"/>
    <property type="match status" value="1"/>
</dbReference>
<dbReference type="RefSeq" id="XP_022667755.1">
    <property type="nucleotide sequence ID" value="XM_022812020.1"/>
</dbReference>
<protein>
    <recommendedName>
        <fullName evidence="9 10">Glucose-methanol-choline oxidoreductase N-terminal domain-containing protein</fullName>
    </recommendedName>
</protein>
<evidence type="ECO:0000313" key="11">
    <source>
        <dbReference type="EnsemblMetazoa" id="XP_022667584"/>
    </source>
</evidence>
<feature type="signal peptide" evidence="8">
    <location>
        <begin position="1"/>
        <end position="23"/>
    </location>
</feature>
<feature type="domain" description="Glucose-methanol-choline oxidoreductase N-terminal" evidence="9">
    <location>
        <begin position="119"/>
        <end position="142"/>
    </location>
</feature>
<evidence type="ECO:0000256" key="7">
    <source>
        <dbReference type="RuleBase" id="RU003968"/>
    </source>
</evidence>
<dbReference type="Proteomes" id="UP000594260">
    <property type="component" value="Unplaced"/>
</dbReference>
<dbReference type="OMA" id="SKINAMM"/>
<dbReference type="EnsemblMetazoa" id="XM_022811940">
    <property type="protein sequence ID" value="XP_022667675"/>
    <property type="gene ID" value="LOC111253017"/>
</dbReference>
<dbReference type="InParanoid" id="A0A7M7KL94"/>
<feature type="domain" description="Glucose-methanol-choline oxidoreductase N-terminal" evidence="10">
    <location>
        <begin position="300"/>
        <end position="314"/>
    </location>
</feature>
<evidence type="ECO:0000256" key="3">
    <source>
        <dbReference type="ARBA" id="ARBA00022630"/>
    </source>
</evidence>
<dbReference type="Gene3D" id="3.50.50.60">
    <property type="entry name" value="FAD/NAD(P)-binding domain"/>
    <property type="match status" value="1"/>
</dbReference>
<proteinExistence type="inferred from homology"/>
<dbReference type="PANTHER" id="PTHR11552">
    <property type="entry name" value="GLUCOSE-METHANOL-CHOLINE GMC OXIDOREDUCTASE"/>
    <property type="match status" value="1"/>
</dbReference>
<feature type="binding site" evidence="6">
    <location>
        <position position="259"/>
    </location>
    <ligand>
        <name>FAD</name>
        <dbReference type="ChEBI" id="CHEBI:57692"/>
    </ligand>
</feature>
<evidence type="ECO:0000256" key="4">
    <source>
        <dbReference type="ARBA" id="ARBA00022827"/>
    </source>
</evidence>
<dbReference type="EnsemblMetazoa" id="XM_022812113">
    <property type="protein sequence ID" value="XP_022667848"/>
    <property type="gene ID" value="LOC111253017"/>
</dbReference>
<feature type="active site" description="Proton acceptor" evidence="5">
    <location>
        <position position="524"/>
    </location>
</feature>
<evidence type="ECO:0000256" key="5">
    <source>
        <dbReference type="PIRSR" id="PIRSR000137-1"/>
    </source>
</evidence>
<comment type="similarity">
    <text evidence="2 7">Belongs to the GMC oxidoreductase family.</text>
</comment>
<dbReference type="RefSeq" id="XP_022667675.1">
    <property type="nucleotide sequence ID" value="XM_022811940.1"/>
</dbReference>
<name>A0A7M7KL94_VARDE</name>
<dbReference type="SUPFAM" id="SSF51905">
    <property type="entry name" value="FAD/NAD(P)-binding domain"/>
    <property type="match status" value="1"/>
</dbReference>
<dbReference type="GO" id="GO:0016614">
    <property type="term" value="F:oxidoreductase activity, acting on CH-OH group of donors"/>
    <property type="evidence" value="ECO:0007669"/>
    <property type="project" value="InterPro"/>
</dbReference>
<dbReference type="InterPro" id="IPR007867">
    <property type="entry name" value="GMC_OxRtase_C"/>
</dbReference>
<dbReference type="Gene3D" id="3.30.560.10">
    <property type="entry name" value="Glucose Oxidase, domain 3"/>
    <property type="match status" value="1"/>
</dbReference>
<feature type="chain" id="PRO_5036207275" description="Glucose-methanol-choline oxidoreductase N-terminal domain-containing protein" evidence="8">
    <location>
        <begin position="24"/>
        <end position="592"/>
    </location>
</feature>
<comment type="cofactor">
    <cofactor evidence="1 6">
        <name>FAD</name>
        <dbReference type="ChEBI" id="CHEBI:57692"/>
    </cofactor>
</comment>
<dbReference type="InterPro" id="IPR036188">
    <property type="entry name" value="FAD/NAD-bd_sf"/>
</dbReference>
<sequence length="592" mass="64785">MTRTQMKKIFVSCLSALTTICDAVNRPSWAISSHQLSTCYDFIIVGAGSAGCRLAEKLSAIQDVKVLLLEAGGAPPDFTAIPLLTRLSFEGDWVQRYRVEPMKNAFITKPNQPQSIVTGRVLGGGSSINLMNYERGSLRDYDTWDKDYGARGWNGEEMFKYFRFDENNHDYELSDETHGRKGNLQVTSSYDTNILRGFFGASSQMGYSVRDINDGNVEGVYRMQATIGPDGHRSSAFTAFIQPHLGSRKNLHVAIGAFVTKIIFQKTSDPNVTTAHGVEFVMDGKHHKICTLKEIVLSAGAIESPRLLMLSGVGPKQHLEDMQIDVVSDLPVGQNLQNHVAVRGIDGAINATTFLEIPSVNDIKALMDWYKFGKGPFTSPYGTHLGVGFYKMNESDSTPDIEIMLQGLRDDAPPCTFQDNKGGPANFNLLTILMRPKSRGTVRLRNKDARVPPIIDLNYFDNADDIEILARGAKFSADLLNTEAFARVGVSYAATPIDACKDKDASSLNYWRCVVTVNTASMGHPVGTCRMGAKNRSDTVVDHKLRVKGVKGLRVADASVMPELNTGHTNAPAIAIGAKAGDLILKQHGLVS</sequence>
<dbReference type="PANTHER" id="PTHR11552:SF147">
    <property type="entry name" value="CHOLINE DEHYDROGENASE, MITOCHONDRIAL"/>
    <property type="match status" value="1"/>
</dbReference>
<accession>A0A7M7KL94</accession>
<dbReference type="InterPro" id="IPR012132">
    <property type="entry name" value="GMC_OxRdtase"/>
</dbReference>
<evidence type="ECO:0000256" key="1">
    <source>
        <dbReference type="ARBA" id="ARBA00001974"/>
    </source>
</evidence>
<dbReference type="RefSeq" id="XP_022667848.1">
    <property type="nucleotide sequence ID" value="XM_022812113.1"/>
</dbReference>
<dbReference type="EnsemblMetazoa" id="XM_022812020">
    <property type="protein sequence ID" value="XP_022667755"/>
    <property type="gene ID" value="LOC111253017"/>
</dbReference>
<dbReference type="OrthoDB" id="269227at2759"/>
<feature type="active site" description="Proton acceptor" evidence="5">
    <location>
        <position position="568"/>
    </location>
</feature>
<dbReference type="EnsemblMetazoa" id="XM_022811849">
    <property type="protein sequence ID" value="XP_022667584"/>
    <property type="gene ID" value="LOC111253017"/>
</dbReference>
<evidence type="ECO:0000256" key="2">
    <source>
        <dbReference type="ARBA" id="ARBA00010790"/>
    </source>
</evidence>
<dbReference type="RefSeq" id="XP_022667584.1">
    <property type="nucleotide sequence ID" value="XM_022811849.1"/>
</dbReference>
<feature type="binding site" evidence="6">
    <location>
        <position position="121"/>
    </location>
    <ligand>
        <name>FAD</name>
        <dbReference type="ChEBI" id="CHEBI:57692"/>
    </ligand>
</feature>
<keyword evidence="12" id="KW-1185">Reference proteome</keyword>
<keyword evidence="3 7" id="KW-0285">Flavoprotein</keyword>
<evidence type="ECO:0000259" key="9">
    <source>
        <dbReference type="PROSITE" id="PS00623"/>
    </source>
</evidence>
<dbReference type="SUPFAM" id="SSF54373">
    <property type="entry name" value="FAD-linked reductases, C-terminal domain"/>
    <property type="match status" value="1"/>
</dbReference>
<dbReference type="GeneID" id="111253017"/>
<organism evidence="11 12">
    <name type="scientific">Varroa destructor</name>
    <name type="common">Honeybee mite</name>
    <dbReference type="NCBI Taxonomy" id="109461"/>
    <lineage>
        <taxon>Eukaryota</taxon>
        <taxon>Metazoa</taxon>
        <taxon>Ecdysozoa</taxon>
        <taxon>Arthropoda</taxon>
        <taxon>Chelicerata</taxon>
        <taxon>Arachnida</taxon>
        <taxon>Acari</taxon>
        <taxon>Parasitiformes</taxon>
        <taxon>Mesostigmata</taxon>
        <taxon>Gamasina</taxon>
        <taxon>Dermanyssoidea</taxon>
        <taxon>Varroidae</taxon>
        <taxon>Varroa</taxon>
    </lineage>
</organism>
<dbReference type="Pfam" id="PF00732">
    <property type="entry name" value="GMC_oxred_N"/>
    <property type="match status" value="1"/>
</dbReference>
<reference evidence="11" key="1">
    <citation type="submission" date="2021-01" db="UniProtKB">
        <authorList>
            <consortium name="EnsemblMetazoa"/>
        </authorList>
    </citation>
    <scope>IDENTIFICATION</scope>
</reference>
<dbReference type="PIRSF" id="PIRSF000137">
    <property type="entry name" value="Alcohol_oxidase"/>
    <property type="match status" value="1"/>
</dbReference>